<reference evidence="3" key="1">
    <citation type="submission" date="2015-01" db="EMBL/GenBank/DDBJ databases">
        <authorList>
            <person name="Aksoy S."/>
            <person name="Warren W."/>
            <person name="Wilson R.K."/>
        </authorList>
    </citation>
    <scope>NUCLEOTIDE SEQUENCE [LARGE SCALE GENOMIC DNA]</scope>
    <source>
        <strain evidence="3">IAEA</strain>
    </source>
</reference>
<keyword evidence="3" id="KW-1185">Reference proteome</keyword>
<dbReference type="AlphaFoldDB" id="A0A1B0BIA2"/>
<sequence>MSHSSHNIRRPSSFFCPHPSHTVQSRQRQPFCNIVLETISLMDPQDVQIPYYLCHKIPILNHVQNYICSKKKKNIRTLHFQPYFGTDDIIGLKQVAARNVEPLRIVYRGRLLNSACETFSNMYRLKRLDLANAPSVPRDSNRVATSDKLLKVNGIQNFRVARFDTSRFHLGRREDGMAAAQPHLLVWKPIMSVTPPVYPNIKPSYNRYIPVAPVQSYMLSLAPPKVNSYPYKIKEYNDMRKSTNLRQLALINAILPKSYIPPHANVIRNHRHNKLLYPQYYSAYGRQMVDDVNAVHLIPRQQYHQYVPTNTAPPLAISKPTEIFNLNIHGLETNTYGNSNTTIDMLCGRKMKDQTDGGSNNNVLYYYCQPNINGINYTQILPKVDSKPKFSYNDILKIPTSTATTTTTLSAMPKAFIKDTYEYTTGKPSLHTAIPAREELNFKKTYRPPTTTSTPFKSKETNGMTDDLLYASKPSDEIAFLPIMSPYGNKEYQGRNYFFTTPSTVFHSNEQRHTPGPAYEIINNNGVNYLTTVHSPYGNKEHSFFTIEDAVTSSPANQVFNDPYLAYKHARKQHERWRSTLAPPPQPTTTALLLSYSPHKSDEMKSFFDDDYDIDHEYELFDHPTKTEYSNFALHEPLGNSYNYIDQAQPPKDYKSEETSSIGRLNSVTTYRPTYDSITERMLTTPKSSTSSPSKANITTEVYASWETTTTATTTAKAVLSTTRNKFKKMILKSPASLRPFKYHKQRGLRESSTTTSTTAPTRTTVDTSKYTRQPYKYIKKLKKVKHLFSTSSTTTVDPTTTTSVATDALTTVTTTEKVETNRTESQTDSGHLAPTNTTSSSEKPRISQRIQRGSTKANVSTAASNSVQDAKTAHKRGSKRTNERHSSSHKKEKRVDVQNSRQSPKSRRRSSTTTSPITLFEPHSTPILPITTTKSTATATTTTMRSIMKIAKSRNKMRSDKTSSRTDRTETDILELMLSSTEPPVPPLPIEIYFRQSQKAYVH</sequence>
<feature type="region of interest" description="Disordered" evidence="1">
    <location>
        <begin position="814"/>
        <end position="930"/>
    </location>
</feature>
<organism evidence="2 3">
    <name type="scientific">Glossina palpalis gambiensis</name>
    <dbReference type="NCBI Taxonomy" id="67801"/>
    <lineage>
        <taxon>Eukaryota</taxon>
        <taxon>Metazoa</taxon>
        <taxon>Ecdysozoa</taxon>
        <taxon>Arthropoda</taxon>
        <taxon>Hexapoda</taxon>
        <taxon>Insecta</taxon>
        <taxon>Pterygota</taxon>
        <taxon>Neoptera</taxon>
        <taxon>Endopterygota</taxon>
        <taxon>Diptera</taxon>
        <taxon>Brachycera</taxon>
        <taxon>Muscomorpha</taxon>
        <taxon>Hippoboscoidea</taxon>
        <taxon>Glossinidae</taxon>
        <taxon>Glossina</taxon>
    </lineage>
</organism>
<accession>A0A1B0BIA2</accession>
<evidence type="ECO:0000313" key="3">
    <source>
        <dbReference type="Proteomes" id="UP000092460"/>
    </source>
</evidence>
<evidence type="ECO:0000256" key="1">
    <source>
        <dbReference type="SAM" id="MobiDB-lite"/>
    </source>
</evidence>
<dbReference type="STRING" id="67801.A0A1B0BIA2"/>
<feature type="region of interest" description="Disordered" evidence="1">
    <location>
        <begin position="745"/>
        <end position="768"/>
    </location>
</feature>
<protein>
    <submittedName>
        <fullName evidence="2">Uncharacterized protein</fullName>
    </submittedName>
</protein>
<feature type="compositionally biased region" description="Low complexity" evidence="1">
    <location>
        <begin position="752"/>
        <end position="768"/>
    </location>
</feature>
<dbReference type="EnsemblMetazoa" id="GPPI031034-RA">
    <property type="protein sequence ID" value="GPPI031034-PA"/>
    <property type="gene ID" value="GPPI031034"/>
</dbReference>
<feature type="region of interest" description="Disordered" evidence="1">
    <location>
        <begin position="1"/>
        <end position="23"/>
    </location>
</feature>
<evidence type="ECO:0000313" key="2">
    <source>
        <dbReference type="EnsemblMetazoa" id="GPPI031034-PA"/>
    </source>
</evidence>
<dbReference type="VEuPathDB" id="VectorBase:GPPI031034"/>
<reference evidence="2" key="2">
    <citation type="submission" date="2020-05" db="UniProtKB">
        <authorList>
            <consortium name="EnsemblMetazoa"/>
        </authorList>
    </citation>
    <scope>IDENTIFICATION</scope>
    <source>
        <strain evidence="2">IAEA</strain>
    </source>
</reference>
<feature type="compositionally biased region" description="Polar residues" evidence="1">
    <location>
        <begin position="824"/>
        <end position="842"/>
    </location>
</feature>
<dbReference type="EMBL" id="JXJN01014867">
    <property type="status" value="NOT_ANNOTATED_CDS"/>
    <property type="molecule type" value="Genomic_DNA"/>
</dbReference>
<proteinExistence type="predicted"/>
<dbReference type="Proteomes" id="UP000092460">
    <property type="component" value="Unassembled WGS sequence"/>
</dbReference>
<name>A0A1B0BIA2_9MUSC</name>
<feature type="compositionally biased region" description="Polar residues" evidence="1">
    <location>
        <begin position="849"/>
        <end position="870"/>
    </location>
</feature>